<evidence type="ECO:0000256" key="2">
    <source>
        <dbReference type="ARBA" id="ARBA00023054"/>
    </source>
</evidence>
<dbReference type="InterPro" id="IPR010754">
    <property type="entry name" value="OPA3-like"/>
</dbReference>
<protein>
    <recommendedName>
        <fullName evidence="5">OPA3-like protein</fullName>
    </recommendedName>
</protein>
<name>A0A7M5X4I3_9CNID</name>
<sequence length="157" mass="17624">MPLPLIKLGSLFIKTLSKPLANAIKRNVKEHPSLSSTIAIPAQGYHQLEQTVRMKLMGWNKKIDVKPLSQDAAINLGAELLGELVIFSIALGSLFFEYKRGHKKDKAKEAIQNQRLFNLQEQIDILGLQVKTQASKQIMLQNEIDTLRGTLDQKQHG</sequence>
<dbReference type="GO" id="GO:0005739">
    <property type="term" value="C:mitochondrion"/>
    <property type="evidence" value="ECO:0007669"/>
    <property type="project" value="TreeGrafter"/>
</dbReference>
<dbReference type="Proteomes" id="UP000594262">
    <property type="component" value="Unplaced"/>
</dbReference>
<organism evidence="3 4">
    <name type="scientific">Clytia hemisphaerica</name>
    <dbReference type="NCBI Taxonomy" id="252671"/>
    <lineage>
        <taxon>Eukaryota</taxon>
        <taxon>Metazoa</taxon>
        <taxon>Cnidaria</taxon>
        <taxon>Hydrozoa</taxon>
        <taxon>Hydroidolina</taxon>
        <taxon>Leptothecata</taxon>
        <taxon>Obeliida</taxon>
        <taxon>Clytiidae</taxon>
        <taxon>Clytia</taxon>
    </lineage>
</organism>
<keyword evidence="2" id="KW-0175">Coiled coil</keyword>
<dbReference type="Pfam" id="PF07047">
    <property type="entry name" value="OPA3"/>
    <property type="match status" value="1"/>
</dbReference>
<proteinExistence type="inferred from homology"/>
<dbReference type="EnsemblMetazoa" id="CLYHEMT017698.1">
    <property type="protein sequence ID" value="CLYHEMP017698.1"/>
    <property type="gene ID" value="CLYHEMG017698"/>
</dbReference>
<dbReference type="RefSeq" id="XP_066934313.1">
    <property type="nucleotide sequence ID" value="XM_067078212.1"/>
</dbReference>
<dbReference type="AlphaFoldDB" id="A0A7M5X4I3"/>
<dbReference type="PANTHER" id="PTHR12499:SF0">
    <property type="entry name" value="OPTIC ATROPHY 3 PROTEIN"/>
    <property type="match status" value="1"/>
</dbReference>
<reference evidence="3" key="1">
    <citation type="submission" date="2021-01" db="UniProtKB">
        <authorList>
            <consortium name="EnsemblMetazoa"/>
        </authorList>
    </citation>
    <scope>IDENTIFICATION</scope>
</reference>
<comment type="similarity">
    <text evidence="1">Belongs to the OPA3 family.</text>
</comment>
<evidence type="ECO:0000256" key="1">
    <source>
        <dbReference type="ARBA" id="ARBA00007584"/>
    </source>
</evidence>
<evidence type="ECO:0008006" key="5">
    <source>
        <dbReference type="Google" id="ProtNLM"/>
    </source>
</evidence>
<evidence type="ECO:0000313" key="4">
    <source>
        <dbReference type="Proteomes" id="UP000594262"/>
    </source>
</evidence>
<dbReference type="GO" id="GO:0019216">
    <property type="term" value="P:regulation of lipid metabolic process"/>
    <property type="evidence" value="ECO:0007669"/>
    <property type="project" value="TreeGrafter"/>
</dbReference>
<dbReference type="OrthoDB" id="2129069at2759"/>
<accession>A0A7M5X4I3</accession>
<keyword evidence="4" id="KW-1185">Reference proteome</keyword>
<evidence type="ECO:0000313" key="3">
    <source>
        <dbReference type="EnsemblMetazoa" id="CLYHEMP017698.1"/>
    </source>
</evidence>
<dbReference type="GeneID" id="136821996"/>
<dbReference type="PANTHER" id="PTHR12499">
    <property type="entry name" value="OPTIC ATROPHY 3 PROTEIN OPA3"/>
    <property type="match status" value="1"/>
</dbReference>
<dbReference type="EnsemblMetazoa" id="CLYHEMT017698.2">
    <property type="protein sequence ID" value="CLYHEMP017698.2"/>
    <property type="gene ID" value="CLYHEMG017698"/>
</dbReference>